<evidence type="ECO:0000313" key="4">
    <source>
        <dbReference type="Proteomes" id="UP000233556"/>
    </source>
</evidence>
<name>A0A2I0UN43_LIMLA</name>
<evidence type="ECO:0000259" key="2">
    <source>
        <dbReference type="Pfam" id="PF00078"/>
    </source>
</evidence>
<evidence type="ECO:0000256" key="1">
    <source>
        <dbReference type="SAM" id="MobiDB-lite"/>
    </source>
</evidence>
<dbReference type="OrthoDB" id="416454at2759"/>
<reference evidence="4" key="1">
    <citation type="submission" date="2017-11" db="EMBL/GenBank/DDBJ databases">
        <authorList>
            <person name="Lima N.C."/>
            <person name="Parody-Merino A.M."/>
            <person name="Battley P.F."/>
            <person name="Fidler A.E."/>
            <person name="Prosdocimi F."/>
        </authorList>
    </citation>
    <scope>NUCLEOTIDE SEQUENCE [LARGE SCALE GENOMIC DNA]</scope>
</reference>
<sequence>MSNSGDEEKAEVLNNFFAAVFTANSFPPSSYVDGPQVGDQGDKVPPTVSEDIVRDQLRNLKIYKSMGPNEIHPRVLKELADVVAKPLSMIIEKSWQSGEVPVDWKKGNITPIFKKGRKEDPWNYRPVSLTSAPGKTMEQILLDVMLGHMEDTGMIQDSQHGFTRGRSCLTNLVAFYDRVTRSVDQGQPMDVIYLDFSKAFDTVPYNIPLAKLEGYGFDGWTVQWIRGIESTISKFADDTKLYGVVDTLEGRDVIQKDLDRLERWAQADDNDNVRRACGKWQDDTSGLEGQGDSKGLQPPYSSEDIKRSNRLATTEGTKHGRVGNRARPPQRVAGQSAQLKCIYTNTHSMGNKQEKLEAIVWHESYDVVAVTETWWDESNDWSATMDGYKLFRRDRQGRRGGGVALYVREDYDCVELTEGNGKVECLWHIVQKLFTLTVIRPDYTEEWYPERLLLILIAITTKANSVRVRAPRGLVSPHEVSAKSLSQHSSQEQAAWGQQDPSPIVGPGHGPAGDAIYLDFVVTFDVVSYCIFVAKLKRYGLDAQNYKTSGKLVE</sequence>
<keyword evidence="3" id="KW-0808">Transferase</keyword>
<dbReference type="Proteomes" id="UP000233556">
    <property type="component" value="Unassembled WGS sequence"/>
</dbReference>
<feature type="domain" description="Reverse transcriptase" evidence="2">
    <location>
        <begin position="118"/>
        <end position="225"/>
    </location>
</feature>
<dbReference type="EMBL" id="KZ505677">
    <property type="protein sequence ID" value="PKU47468.1"/>
    <property type="molecule type" value="Genomic_DNA"/>
</dbReference>
<dbReference type="CDD" id="cd01650">
    <property type="entry name" value="RT_nLTR_like"/>
    <property type="match status" value="1"/>
</dbReference>
<feature type="region of interest" description="Disordered" evidence="1">
    <location>
        <begin position="276"/>
        <end position="331"/>
    </location>
</feature>
<evidence type="ECO:0000313" key="3">
    <source>
        <dbReference type="EMBL" id="PKU47468.1"/>
    </source>
</evidence>
<dbReference type="PANTHER" id="PTHR33395:SF22">
    <property type="entry name" value="REVERSE TRANSCRIPTASE DOMAIN-CONTAINING PROTEIN"/>
    <property type="match status" value="1"/>
</dbReference>
<dbReference type="AlphaFoldDB" id="A0A2I0UN43"/>
<dbReference type="PANTHER" id="PTHR33395">
    <property type="entry name" value="TRANSCRIPTASE, PUTATIVE-RELATED-RELATED"/>
    <property type="match status" value="1"/>
</dbReference>
<proteinExistence type="predicted"/>
<keyword evidence="3" id="KW-0548">Nucleotidyltransferase</keyword>
<dbReference type="SUPFAM" id="SSF56219">
    <property type="entry name" value="DNase I-like"/>
    <property type="match status" value="1"/>
</dbReference>
<dbReference type="InterPro" id="IPR000477">
    <property type="entry name" value="RT_dom"/>
</dbReference>
<dbReference type="GO" id="GO:0061343">
    <property type="term" value="P:cell adhesion involved in heart morphogenesis"/>
    <property type="evidence" value="ECO:0007669"/>
    <property type="project" value="TreeGrafter"/>
</dbReference>
<dbReference type="InterPro" id="IPR036691">
    <property type="entry name" value="Endo/exonu/phosph_ase_sf"/>
</dbReference>
<keyword evidence="4" id="KW-1185">Reference proteome</keyword>
<dbReference type="Pfam" id="PF00078">
    <property type="entry name" value="RVT_1"/>
    <property type="match status" value="1"/>
</dbReference>
<organism evidence="3 4">
    <name type="scientific">Limosa lapponica baueri</name>
    <dbReference type="NCBI Taxonomy" id="1758121"/>
    <lineage>
        <taxon>Eukaryota</taxon>
        <taxon>Metazoa</taxon>
        <taxon>Chordata</taxon>
        <taxon>Craniata</taxon>
        <taxon>Vertebrata</taxon>
        <taxon>Euteleostomi</taxon>
        <taxon>Archelosauria</taxon>
        <taxon>Archosauria</taxon>
        <taxon>Dinosauria</taxon>
        <taxon>Saurischia</taxon>
        <taxon>Theropoda</taxon>
        <taxon>Coelurosauria</taxon>
        <taxon>Aves</taxon>
        <taxon>Neognathae</taxon>
        <taxon>Neoaves</taxon>
        <taxon>Charadriiformes</taxon>
        <taxon>Scolopacidae</taxon>
        <taxon>Limosa</taxon>
    </lineage>
</organism>
<accession>A0A2I0UN43</accession>
<reference evidence="4" key="2">
    <citation type="submission" date="2017-12" db="EMBL/GenBank/DDBJ databases">
        <title>Genome sequence of the Bar-tailed Godwit (Limosa lapponica baueri).</title>
        <authorList>
            <person name="Lima N.C.B."/>
            <person name="Parody-Merino A.M."/>
            <person name="Battley P.F."/>
            <person name="Fidler A.E."/>
            <person name="Prosdocimi F."/>
        </authorList>
    </citation>
    <scope>NUCLEOTIDE SEQUENCE [LARGE SCALE GENOMIC DNA]</scope>
</reference>
<keyword evidence="3" id="KW-0695">RNA-directed DNA polymerase</keyword>
<gene>
    <name evidence="3" type="ORF">llap_2208</name>
</gene>
<dbReference type="Gene3D" id="3.60.10.10">
    <property type="entry name" value="Endonuclease/exonuclease/phosphatase"/>
    <property type="match status" value="1"/>
</dbReference>
<dbReference type="GO" id="GO:0031012">
    <property type="term" value="C:extracellular matrix"/>
    <property type="evidence" value="ECO:0007669"/>
    <property type="project" value="TreeGrafter"/>
</dbReference>
<dbReference type="GO" id="GO:0003964">
    <property type="term" value="F:RNA-directed DNA polymerase activity"/>
    <property type="evidence" value="ECO:0007669"/>
    <property type="project" value="UniProtKB-KW"/>
</dbReference>
<protein>
    <submittedName>
        <fullName evidence="3">Rna-directed dna polymerase from mobile element jockey-like</fullName>
    </submittedName>
</protein>
<dbReference type="GO" id="GO:0007508">
    <property type="term" value="P:larval heart development"/>
    <property type="evidence" value="ECO:0007669"/>
    <property type="project" value="TreeGrafter"/>
</dbReference>